<reference evidence="3" key="2">
    <citation type="submission" date="2019-10" db="EMBL/GenBank/DDBJ databases">
        <title>A de novo genome assembly of a pear dwarfing rootstock.</title>
        <authorList>
            <person name="Wang F."/>
            <person name="Wang J."/>
            <person name="Li S."/>
            <person name="Zhang Y."/>
            <person name="Fang M."/>
            <person name="Ma L."/>
            <person name="Zhao Y."/>
            <person name="Jiang S."/>
        </authorList>
    </citation>
    <scope>NUCLEOTIDE SEQUENCE [LARGE SCALE GENOMIC DNA]</scope>
</reference>
<protein>
    <submittedName>
        <fullName evidence="2">Eukaryotic translation initiation factor 4B-like</fullName>
    </submittedName>
</protein>
<accession>A0A5N5FXQ1</accession>
<evidence type="ECO:0000313" key="2">
    <source>
        <dbReference type="EMBL" id="KAB2606160.1"/>
    </source>
</evidence>
<dbReference type="Proteomes" id="UP000327157">
    <property type="component" value="Chromosome 11"/>
</dbReference>
<gene>
    <name evidence="2" type="ORF">D8674_005877</name>
</gene>
<feature type="region of interest" description="Disordered" evidence="1">
    <location>
        <begin position="1"/>
        <end position="34"/>
    </location>
</feature>
<dbReference type="GO" id="GO:0003743">
    <property type="term" value="F:translation initiation factor activity"/>
    <property type="evidence" value="ECO:0007669"/>
    <property type="project" value="UniProtKB-KW"/>
</dbReference>
<evidence type="ECO:0000313" key="3">
    <source>
        <dbReference type="Proteomes" id="UP000327157"/>
    </source>
</evidence>
<sequence>MLTLGSECFLQPSPAPGRSPLRNKKPNSNKKPMTPPFVEFPTLCNCRHRAQEEDTNHLRRFKHCRRAQAQPRGAAHMPYESEWEGTNRDGIAKKSMEGNGFESWVFRYVLSEDEDLAATVLGLLIGIRYGNAGD</sequence>
<keyword evidence="2" id="KW-0648">Protein biosynthesis</keyword>
<name>A0A5N5FXQ1_9ROSA</name>
<keyword evidence="2" id="KW-0396">Initiation factor</keyword>
<dbReference type="AlphaFoldDB" id="A0A5N5FXQ1"/>
<proteinExistence type="predicted"/>
<reference evidence="2 3" key="1">
    <citation type="submission" date="2019-09" db="EMBL/GenBank/DDBJ databases">
        <authorList>
            <person name="Ou C."/>
        </authorList>
    </citation>
    <scope>NUCLEOTIDE SEQUENCE [LARGE SCALE GENOMIC DNA]</scope>
    <source>
        <strain evidence="2">S2</strain>
        <tissue evidence="2">Leaf</tissue>
    </source>
</reference>
<evidence type="ECO:0000256" key="1">
    <source>
        <dbReference type="SAM" id="MobiDB-lite"/>
    </source>
</evidence>
<comment type="caution">
    <text evidence="2">The sequence shown here is derived from an EMBL/GenBank/DDBJ whole genome shotgun (WGS) entry which is preliminary data.</text>
</comment>
<organism evidence="2 3">
    <name type="scientific">Pyrus ussuriensis x Pyrus communis</name>
    <dbReference type="NCBI Taxonomy" id="2448454"/>
    <lineage>
        <taxon>Eukaryota</taxon>
        <taxon>Viridiplantae</taxon>
        <taxon>Streptophyta</taxon>
        <taxon>Embryophyta</taxon>
        <taxon>Tracheophyta</taxon>
        <taxon>Spermatophyta</taxon>
        <taxon>Magnoliopsida</taxon>
        <taxon>eudicotyledons</taxon>
        <taxon>Gunneridae</taxon>
        <taxon>Pentapetalae</taxon>
        <taxon>rosids</taxon>
        <taxon>fabids</taxon>
        <taxon>Rosales</taxon>
        <taxon>Rosaceae</taxon>
        <taxon>Amygdaloideae</taxon>
        <taxon>Maleae</taxon>
        <taxon>Pyrus</taxon>
    </lineage>
</organism>
<reference evidence="2 3" key="3">
    <citation type="submission" date="2019-11" db="EMBL/GenBank/DDBJ databases">
        <title>A de novo genome assembly of a pear dwarfing rootstock.</title>
        <authorList>
            <person name="Wang F."/>
            <person name="Wang J."/>
            <person name="Li S."/>
            <person name="Zhang Y."/>
            <person name="Fang M."/>
            <person name="Ma L."/>
            <person name="Zhao Y."/>
            <person name="Jiang S."/>
        </authorList>
    </citation>
    <scope>NUCLEOTIDE SEQUENCE [LARGE SCALE GENOMIC DNA]</scope>
    <source>
        <strain evidence="2">S2</strain>
        <tissue evidence="2">Leaf</tissue>
    </source>
</reference>
<keyword evidence="3" id="KW-1185">Reference proteome</keyword>
<dbReference type="EMBL" id="SMOL01000559">
    <property type="protein sequence ID" value="KAB2606160.1"/>
    <property type="molecule type" value="Genomic_DNA"/>
</dbReference>